<accession>A0A655QWZ9</accession>
<reference evidence="1 2" key="1">
    <citation type="submission" date="2015-07" db="EMBL/GenBank/DDBJ databases">
        <authorList>
            <consortium name="Pathogen Informatics"/>
        </authorList>
    </citation>
    <scope>NUCLEOTIDE SEQUENCE [LARGE SCALE GENOMIC DNA]</scope>
    <source>
        <strain evidence="1 2">A51</strain>
    </source>
</reference>
<dbReference type="AlphaFoldDB" id="A0A655QWZ9"/>
<dbReference type="AntiFam" id="ANF00095">
    <property type="entry name" value="Shadow ORF (opposite ABC transporters)"/>
</dbReference>
<dbReference type="EMBL" id="CWOW01000011">
    <property type="protein sequence ID" value="CSA75166.1"/>
    <property type="molecule type" value="Genomic_DNA"/>
</dbReference>
<organism evidence="1 2">
    <name type="scientific">Vibrio cholerae</name>
    <dbReference type="NCBI Taxonomy" id="666"/>
    <lineage>
        <taxon>Bacteria</taxon>
        <taxon>Pseudomonadati</taxon>
        <taxon>Pseudomonadota</taxon>
        <taxon>Gammaproteobacteria</taxon>
        <taxon>Vibrionales</taxon>
        <taxon>Vibrionaceae</taxon>
        <taxon>Vibrio</taxon>
    </lineage>
</organism>
<protein>
    <submittedName>
        <fullName evidence="1">Uncharacterized protein</fullName>
    </submittedName>
</protein>
<proteinExistence type="predicted"/>
<gene>
    <name evidence="1" type="ORF">ERS013165_02347</name>
</gene>
<name>A0A655QWZ9_VIBCL</name>
<evidence type="ECO:0000313" key="2">
    <source>
        <dbReference type="Proteomes" id="UP000044806"/>
    </source>
</evidence>
<evidence type="ECO:0000313" key="1">
    <source>
        <dbReference type="EMBL" id="CSA75166.1"/>
    </source>
</evidence>
<sequence>MCQMAKLYDFKQLLHALLNFRRIWTLSTLHHLQAKRYVIGHRHMTKQRIVLEHKADSTIAHMHIRYVTISKMNRTGIRPFQPRNNTQQSGFS</sequence>
<dbReference type="Proteomes" id="UP000044806">
    <property type="component" value="Unassembled WGS sequence"/>
</dbReference>